<name>A0A1R1MK33_9BACT</name>
<keyword evidence="1 6" id="KW-0963">Cytoplasm</keyword>
<comment type="catalytic activity">
    <reaction evidence="6">
        <text>cytidine(1402) in 16S rRNA + S-adenosyl-L-methionine = 2'-O-methylcytidine(1402) in 16S rRNA + S-adenosyl-L-homocysteine + H(+)</text>
        <dbReference type="Rhea" id="RHEA:42924"/>
        <dbReference type="Rhea" id="RHEA-COMP:10285"/>
        <dbReference type="Rhea" id="RHEA-COMP:10286"/>
        <dbReference type="ChEBI" id="CHEBI:15378"/>
        <dbReference type="ChEBI" id="CHEBI:57856"/>
        <dbReference type="ChEBI" id="CHEBI:59789"/>
        <dbReference type="ChEBI" id="CHEBI:74495"/>
        <dbReference type="ChEBI" id="CHEBI:82748"/>
        <dbReference type="EC" id="2.1.1.198"/>
    </reaction>
</comment>
<evidence type="ECO:0000313" key="8">
    <source>
        <dbReference type="EMBL" id="OMH40123.1"/>
    </source>
</evidence>
<dbReference type="RefSeq" id="WP_076713358.1">
    <property type="nucleotide sequence ID" value="NZ_MOEN01000027.1"/>
</dbReference>
<keyword evidence="4 6" id="KW-0808">Transferase</keyword>
<dbReference type="AlphaFoldDB" id="A0A1R1MK33"/>
<dbReference type="Gene3D" id="3.40.1010.10">
    <property type="entry name" value="Cobalt-precorrin-4 Transmethylase, Domain 1"/>
    <property type="match status" value="1"/>
</dbReference>
<dbReference type="EMBL" id="MOEN01000027">
    <property type="protein sequence ID" value="OMH40123.1"/>
    <property type="molecule type" value="Genomic_DNA"/>
</dbReference>
<keyword evidence="3 6" id="KW-0489">Methyltransferase</keyword>
<organism evidence="8 9">
    <name type="scientific">Desulfurobacterium indicum</name>
    <dbReference type="NCBI Taxonomy" id="1914305"/>
    <lineage>
        <taxon>Bacteria</taxon>
        <taxon>Pseudomonadati</taxon>
        <taxon>Aquificota</taxon>
        <taxon>Aquificia</taxon>
        <taxon>Desulfurobacteriales</taxon>
        <taxon>Desulfurobacteriaceae</taxon>
        <taxon>Desulfurobacterium</taxon>
    </lineage>
</organism>
<dbReference type="PANTHER" id="PTHR46111">
    <property type="entry name" value="RIBOSOMAL RNA SMALL SUBUNIT METHYLTRANSFERASE I"/>
    <property type="match status" value="1"/>
</dbReference>
<dbReference type="NCBIfam" id="TIGR00096">
    <property type="entry name" value="16S rRNA (cytidine(1402)-2'-O)-methyltransferase"/>
    <property type="match status" value="1"/>
</dbReference>
<dbReference type="STRING" id="1914305.BLW93_06865"/>
<dbReference type="InterPro" id="IPR000878">
    <property type="entry name" value="4pyrrol_Mease"/>
</dbReference>
<dbReference type="InterPro" id="IPR014776">
    <property type="entry name" value="4pyrrole_Mease_sub2"/>
</dbReference>
<evidence type="ECO:0000313" key="9">
    <source>
        <dbReference type="Proteomes" id="UP000187408"/>
    </source>
</evidence>
<comment type="function">
    <text evidence="6">Catalyzes the 2'-O-methylation of the ribose of cytidine 1402 (C1402) in 16S rRNA.</text>
</comment>
<dbReference type="CDD" id="cd11648">
    <property type="entry name" value="RsmI"/>
    <property type="match status" value="1"/>
</dbReference>
<proteinExistence type="inferred from homology"/>
<evidence type="ECO:0000256" key="6">
    <source>
        <dbReference type="HAMAP-Rule" id="MF_01877"/>
    </source>
</evidence>
<evidence type="ECO:0000256" key="2">
    <source>
        <dbReference type="ARBA" id="ARBA00022552"/>
    </source>
</evidence>
<accession>A0A1R1MK33</accession>
<sequence length="272" mass="30722">MEGTLYIVATPIGNLKDITLRALETFKTADIIAAEDTRRTKELLSAFNITGKKLISCHEHNEKEAADKIISLLKEGKNICLVSDAGTPAISDPGFRVIKKAREENIRVVPIPGTSAVIAALSGSGFPSDKFLFYGFLPKKKKKRDEALTEIIKMPWTVVAYESPHRIEETLKAIHNLNPEKKIAIYREITKLHEEFLTGTAEEILKRLTPKGEMVILFYPQREDTVKIEPEKLLKKFKEEGKTLKEAVKKTCQITGLRKNEIYKKALKIFSE</sequence>
<dbReference type="Proteomes" id="UP000187408">
    <property type="component" value="Unassembled WGS sequence"/>
</dbReference>
<dbReference type="FunFam" id="3.40.1010.10:FF:000002">
    <property type="entry name" value="Ribosomal RNA small subunit methyltransferase I"/>
    <property type="match status" value="1"/>
</dbReference>
<dbReference type="Pfam" id="PF00590">
    <property type="entry name" value="TP_methylase"/>
    <property type="match status" value="1"/>
</dbReference>
<dbReference type="HAMAP" id="MF_01877">
    <property type="entry name" value="16SrRNA_methyltr_I"/>
    <property type="match status" value="1"/>
</dbReference>
<protein>
    <recommendedName>
        <fullName evidence="6">Ribosomal RNA small subunit methyltransferase I</fullName>
        <ecNumber evidence="6">2.1.1.198</ecNumber>
    </recommendedName>
    <alternativeName>
        <fullName evidence="6">16S rRNA 2'-O-ribose C1402 methyltransferase</fullName>
    </alternativeName>
    <alternativeName>
        <fullName evidence="6">rRNA (cytidine-2'-O-)-methyltransferase RsmI</fullName>
    </alternativeName>
</protein>
<gene>
    <name evidence="6" type="primary">rsmI</name>
    <name evidence="8" type="ORF">BLW93_06865</name>
</gene>
<dbReference type="InterPro" id="IPR008189">
    <property type="entry name" value="rRNA_ssu_MeTfrase_I"/>
</dbReference>
<reference evidence="8 9" key="1">
    <citation type="submission" date="2016-10" db="EMBL/GenBank/DDBJ databases">
        <title>Genome sequence of a sulfur-reducing bacterium Desulfurobacterium indicum K6013.</title>
        <authorList>
            <person name="Cao J."/>
            <person name="Shao Z."/>
            <person name="Alain K."/>
            <person name="Jebbar M."/>
        </authorList>
    </citation>
    <scope>NUCLEOTIDE SEQUENCE [LARGE SCALE GENOMIC DNA]</scope>
    <source>
        <strain evidence="8 9">K6013</strain>
    </source>
</reference>
<dbReference type="EC" id="2.1.1.198" evidence="6"/>
<keyword evidence="2 6" id="KW-0698">rRNA processing</keyword>
<comment type="similarity">
    <text evidence="6">Belongs to the methyltransferase superfamily. RsmI family.</text>
</comment>
<keyword evidence="5 6" id="KW-0949">S-adenosyl-L-methionine</keyword>
<evidence type="ECO:0000256" key="1">
    <source>
        <dbReference type="ARBA" id="ARBA00022490"/>
    </source>
</evidence>
<keyword evidence="9" id="KW-1185">Reference proteome</keyword>
<dbReference type="InterPro" id="IPR018063">
    <property type="entry name" value="SAM_MeTrfase_RsmI_CS"/>
</dbReference>
<dbReference type="PANTHER" id="PTHR46111:SF1">
    <property type="entry name" value="RIBOSOMAL RNA SMALL SUBUNIT METHYLTRANSFERASE I"/>
    <property type="match status" value="1"/>
</dbReference>
<comment type="subcellular location">
    <subcellularLocation>
        <location evidence="6">Cytoplasm</location>
    </subcellularLocation>
</comment>
<evidence type="ECO:0000256" key="4">
    <source>
        <dbReference type="ARBA" id="ARBA00022679"/>
    </source>
</evidence>
<dbReference type="FunFam" id="3.30.950.10:FF:000002">
    <property type="entry name" value="Ribosomal RNA small subunit methyltransferase I"/>
    <property type="match status" value="1"/>
</dbReference>
<evidence type="ECO:0000259" key="7">
    <source>
        <dbReference type="Pfam" id="PF00590"/>
    </source>
</evidence>
<dbReference type="InterPro" id="IPR014777">
    <property type="entry name" value="4pyrrole_Mease_sub1"/>
</dbReference>
<dbReference type="PIRSF" id="PIRSF005917">
    <property type="entry name" value="MTase_YraL"/>
    <property type="match status" value="1"/>
</dbReference>
<dbReference type="GO" id="GO:0070677">
    <property type="term" value="F:rRNA (cytosine-2'-O-)-methyltransferase activity"/>
    <property type="evidence" value="ECO:0007669"/>
    <property type="project" value="UniProtKB-UniRule"/>
</dbReference>
<feature type="domain" description="Tetrapyrrole methylase" evidence="7">
    <location>
        <begin position="4"/>
        <end position="204"/>
    </location>
</feature>
<dbReference type="Gene3D" id="3.30.950.10">
    <property type="entry name" value="Methyltransferase, Cobalt-precorrin-4 Transmethylase, Domain 2"/>
    <property type="match status" value="1"/>
</dbReference>
<dbReference type="PROSITE" id="PS01296">
    <property type="entry name" value="RSMI"/>
    <property type="match status" value="1"/>
</dbReference>
<dbReference type="SUPFAM" id="SSF53790">
    <property type="entry name" value="Tetrapyrrole methylase"/>
    <property type="match status" value="1"/>
</dbReference>
<comment type="caution">
    <text evidence="8">The sequence shown here is derived from an EMBL/GenBank/DDBJ whole genome shotgun (WGS) entry which is preliminary data.</text>
</comment>
<dbReference type="GO" id="GO:0005737">
    <property type="term" value="C:cytoplasm"/>
    <property type="evidence" value="ECO:0007669"/>
    <property type="project" value="UniProtKB-SubCell"/>
</dbReference>
<evidence type="ECO:0000256" key="3">
    <source>
        <dbReference type="ARBA" id="ARBA00022603"/>
    </source>
</evidence>
<evidence type="ECO:0000256" key="5">
    <source>
        <dbReference type="ARBA" id="ARBA00022691"/>
    </source>
</evidence>
<dbReference type="InterPro" id="IPR035996">
    <property type="entry name" value="4pyrrol_Methylase_sf"/>
</dbReference>